<feature type="transmembrane region" description="Helical" evidence="6">
    <location>
        <begin position="6"/>
        <end position="33"/>
    </location>
</feature>
<dbReference type="Pfam" id="PF04286">
    <property type="entry name" value="DUF445"/>
    <property type="match status" value="1"/>
</dbReference>
<dbReference type="Proteomes" id="UP000003178">
    <property type="component" value="Unassembled WGS sequence"/>
</dbReference>
<dbReference type="eggNOG" id="COG4399">
    <property type="taxonomic scope" value="Bacteria"/>
</dbReference>
<dbReference type="HOGENOM" id="CLU_042384_1_1_9"/>
<evidence type="ECO:0000313" key="7">
    <source>
        <dbReference type="EMBL" id="EEA84487.1"/>
    </source>
</evidence>
<evidence type="ECO:0000256" key="5">
    <source>
        <dbReference type="ARBA" id="ARBA00023136"/>
    </source>
</evidence>
<keyword evidence="4 6" id="KW-1133">Transmembrane helix</keyword>
<evidence type="ECO:0000256" key="4">
    <source>
        <dbReference type="ARBA" id="ARBA00022989"/>
    </source>
</evidence>
<keyword evidence="5 6" id="KW-0472">Membrane</keyword>
<keyword evidence="3 6" id="KW-0812">Transmembrane</keyword>
<gene>
    <name evidence="7" type="ORF">CLOHIR_01887</name>
</gene>
<dbReference type="AlphaFoldDB" id="B6G181"/>
<evidence type="ECO:0000256" key="3">
    <source>
        <dbReference type="ARBA" id="ARBA00022692"/>
    </source>
</evidence>
<evidence type="ECO:0000313" key="8">
    <source>
        <dbReference type="Proteomes" id="UP000003178"/>
    </source>
</evidence>
<dbReference type="PANTHER" id="PTHR35791">
    <property type="entry name" value="UPF0754 MEMBRANE PROTEIN YHEB"/>
    <property type="match status" value="1"/>
</dbReference>
<organism evidence="7 8">
    <name type="scientific">Peptacetobacter hiranonis (strain DSM 13275 / JCM 10541 / KCTC 15199 / TO-931)</name>
    <name type="common">Clostridium hiranonis</name>
    <dbReference type="NCBI Taxonomy" id="500633"/>
    <lineage>
        <taxon>Bacteria</taxon>
        <taxon>Bacillati</taxon>
        <taxon>Bacillota</taxon>
        <taxon>Clostridia</taxon>
        <taxon>Peptostreptococcales</taxon>
        <taxon>Peptostreptococcaceae</taxon>
        <taxon>Peptacetobacter</taxon>
    </lineage>
</organism>
<evidence type="ECO:0000256" key="1">
    <source>
        <dbReference type="ARBA" id="ARBA00004308"/>
    </source>
</evidence>
<protein>
    <recommendedName>
        <fullName evidence="9">DUF445 family protein</fullName>
    </recommendedName>
</protein>
<reference evidence="7 8" key="1">
    <citation type="submission" date="2008-09" db="EMBL/GenBank/DDBJ databases">
        <authorList>
            <person name="Fulton L."/>
            <person name="Clifton S."/>
            <person name="Fulton B."/>
            <person name="Xu J."/>
            <person name="Minx P."/>
            <person name="Pepin K.H."/>
            <person name="Johnson M."/>
            <person name="Thiruvilangam P."/>
            <person name="Bhonagiri V."/>
            <person name="Nash W.E."/>
            <person name="Mardis E.R."/>
            <person name="Wilson R.K."/>
        </authorList>
    </citation>
    <scope>NUCLEOTIDE SEQUENCE [LARGE SCALE GENOMIC DNA]</scope>
    <source>
        <strain evidence="7 8">DSM 13275</strain>
    </source>
</reference>
<dbReference type="GO" id="GO:0012505">
    <property type="term" value="C:endomembrane system"/>
    <property type="evidence" value="ECO:0007669"/>
    <property type="project" value="UniProtKB-SubCell"/>
</dbReference>
<dbReference type="PANTHER" id="PTHR35791:SF1">
    <property type="entry name" value="UPF0754 MEMBRANE PROTEIN YHEB"/>
    <property type="match status" value="1"/>
</dbReference>
<proteinExistence type="inferred from homology"/>
<evidence type="ECO:0000256" key="6">
    <source>
        <dbReference type="SAM" id="Phobius"/>
    </source>
</evidence>
<evidence type="ECO:0000256" key="2">
    <source>
        <dbReference type="ARBA" id="ARBA00008053"/>
    </source>
</evidence>
<evidence type="ECO:0008006" key="9">
    <source>
        <dbReference type="Google" id="ProtNLM"/>
    </source>
</evidence>
<comment type="similarity">
    <text evidence="2">Belongs to the UPF0754 family.</text>
</comment>
<comment type="subcellular location">
    <subcellularLocation>
        <location evidence="1">Endomembrane system</location>
    </subcellularLocation>
</comment>
<sequence>MFVMNIFLRILFMAIIGGLIGYITNVVAIKMLFKPYEPIKIPLTNIEIMGLIPKRRAEIAKNVAETVKRELLSEEDIFNGIIKDEDKAEIAGYINSKVSNIIAEKAIFLPSSLVNKINGYISDIVDKEVGNAIDDLGSNFIEKAKDRVDIEKIIEDRINEFDIEYLEEVTVRIAKKELKHIEVLGLLLGFLIGIIQGLISLVI</sequence>
<keyword evidence="8" id="KW-1185">Reference proteome</keyword>
<accession>B6G181</accession>
<reference evidence="7 8" key="2">
    <citation type="submission" date="2008-10" db="EMBL/GenBank/DDBJ databases">
        <title>Draft genome sequence of Clostridium hiranonis (DSM 13275).</title>
        <authorList>
            <person name="Sudarsanam P."/>
            <person name="Ley R."/>
            <person name="Guruge J."/>
            <person name="Turnbaugh P.J."/>
            <person name="Mahowald M."/>
            <person name="Liep D."/>
            <person name="Gordon J."/>
        </authorList>
    </citation>
    <scope>NUCLEOTIDE SEQUENCE [LARGE SCALE GENOMIC DNA]</scope>
    <source>
        <strain evidence="7 8">DSM 13275</strain>
    </source>
</reference>
<dbReference type="STRING" id="500633.CLOHIR_01887"/>
<dbReference type="EMBL" id="ABWP01000071">
    <property type="protein sequence ID" value="EEA84487.1"/>
    <property type="molecule type" value="Genomic_DNA"/>
</dbReference>
<dbReference type="InterPro" id="IPR007383">
    <property type="entry name" value="DUF445"/>
</dbReference>
<feature type="transmembrane region" description="Helical" evidence="6">
    <location>
        <begin position="183"/>
        <end position="202"/>
    </location>
</feature>
<comment type="caution">
    <text evidence="7">The sequence shown here is derived from an EMBL/GenBank/DDBJ whole genome shotgun (WGS) entry which is preliminary data.</text>
</comment>
<name>B6G181_PEPHT</name>